<dbReference type="EMBL" id="CAHIKZ030005425">
    <property type="protein sequence ID" value="CAE1324666.1"/>
    <property type="molecule type" value="Genomic_DNA"/>
</dbReference>
<feature type="transmembrane region" description="Helical" evidence="1">
    <location>
        <begin position="116"/>
        <end position="137"/>
    </location>
</feature>
<comment type="caution">
    <text evidence="2">The sequence shown here is derived from an EMBL/GenBank/DDBJ whole genome shotgun (WGS) entry which is preliminary data.</text>
</comment>
<reference evidence="2" key="1">
    <citation type="submission" date="2021-01" db="EMBL/GenBank/DDBJ databases">
        <authorList>
            <person name="Li R."/>
            <person name="Bekaert M."/>
        </authorList>
    </citation>
    <scope>NUCLEOTIDE SEQUENCE</scope>
    <source>
        <strain evidence="2">Farmed</strain>
    </source>
</reference>
<dbReference type="AlphaFoldDB" id="A0A812EKZ5"/>
<keyword evidence="3" id="KW-1185">Reference proteome</keyword>
<feature type="transmembrane region" description="Helical" evidence="1">
    <location>
        <begin position="12"/>
        <end position="37"/>
    </location>
</feature>
<accession>A0A812EKZ5</accession>
<proteinExistence type="predicted"/>
<name>A0A812EKZ5_ACAPH</name>
<sequence length="244" mass="28201">MEIVFSLFNSFAFYILSPFILSLLTLSYSFSLFLSLFSSFSLSLSLSLSLSPNFFCSLHLSLSLLCVSLLHISVSLCYTLPSSRTLTKFSYRHSILPTTFSSSPTLFFCQIPEIKLILGHTLPSLYLSISFSLHPIYLTLESLSFSPSFLSSFFFLSFLRLKLIPISFFLYFFSFFPLFSDCFFCIFFLFHFPRLYPCLDELKLYFPIVFLTHFLFFHSFTASLTFSICLFFTPLCQPHLTDPV</sequence>
<feature type="transmembrane region" description="Helical" evidence="1">
    <location>
        <begin position="143"/>
        <end position="161"/>
    </location>
</feature>
<evidence type="ECO:0000256" key="1">
    <source>
        <dbReference type="SAM" id="Phobius"/>
    </source>
</evidence>
<keyword evidence="1" id="KW-1133">Transmembrane helix</keyword>
<gene>
    <name evidence="2" type="ORF">SPHA_74361</name>
</gene>
<feature type="transmembrane region" description="Helical" evidence="1">
    <location>
        <begin position="57"/>
        <end position="80"/>
    </location>
</feature>
<feature type="transmembrane region" description="Helical" evidence="1">
    <location>
        <begin position="168"/>
        <end position="192"/>
    </location>
</feature>
<keyword evidence="1" id="KW-0812">Transmembrane</keyword>
<evidence type="ECO:0000313" key="3">
    <source>
        <dbReference type="Proteomes" id="UP000597762"/>
    </source>
</evidence>
<evidence type="ECO:0000313" key="2">
    <source>
        <dbReference type="EMBL" id="CAE1324666.1"/>
    </source>
</evidence>
<organism evidence="2 3">
    <name type="scientific">Acanthosepion pharaonis</name>
    <name type="common">Pharaoh cuttlefish</name>
    <name type="synonym">Sepia pharaonis</name>
    <dbReference type="NCBI Taxonomy" id="158019"/>
    <lineage>
        <taxon>Eukaryota</taxon>
        <taxon>Metazoa</taxon>
        <taxon>Spiralia</taxon>
        <taxon>Lophotrochozoa</taxon>
        <taxon>Mollusca</taxon>
        <taxon>Cephalopoda</taxon>
        <taxon>Coleoidea</taxon>
        <taxon>Decapodiformes</taxon>
        <taxon>Sepiida</taxon>
        <taxon>Sepiina</taxon>
        <taxon>Sepiidae</taxon>
        <taxon>Acanthosepion</taxon>
    </lineage>
</organism>
<feature type="transmembrane region" description="Helical" evidence="1">
    <location>
        <begin position="204"/>
        <end position="232"/>
    </location>
</feature>
<protein>
    <submittedName>
        <fullName evidence="2">Uncharacterized protein</fullName>
    </submittedName>
</protein>
<dbReference type="Proteomes" id="UP000597762">
    <property type="component" value="Unassembled WGS sequence"/>
</dbReference>
<keyword evidence="1" id="KW-0472">Membrane</keyword>